<dbReference type="AlphaFoldDB" id="A0A089NFK2"/>
<dbReference type="Proteomes" id="UP000029500">
    <property type="component" value="Chromosome"/>
</dbReference>
<keyword evidence="2" id="KW-1185">Reference proteome</keyword>
<reference evidence="1 2" key="1">
    <citation type="submission" date="2014-08" db="EMBL/GenBank/DDBJ databases">
        <title>Comparative genomics of the Paenibacillus odorifer group.</title>
        <authorList>
            <person name="den Bakker H.C."/>
            <person name="Tsai Y.-C."/>
            <person name="Martin N."/>
            <person name="Korlach J."/>
            <person name="Wiedmann M."/>
        </authorList>
    </citation>
    <scope>NUCLEOTIDE SEQUENCE [LARGE SCALE GENOMIC DNA]</scope>
    <source>
        <strain evidence="1 2">DSM 15220</strain>
    </source>
</reference>
<accession>A0A089NFK2</accession>
<gene>
    <name evidence="1" type="ORF">PGRAT_09145</name>
</gene>
<protein>
    <submittedName>
        <fullName evidence="1">Uncharacterized protein</fullName>
    </submittedName>
</protein>
<name>A0A089NFK2_9BACL</name>
<sequence length="104" mass="10360">MNSCQTGLNPRCISGSSIPVDSHIEIRRAAGAAPGGIGAGGCAAAALLTAARPGTLGGCAAAVLLAAARPTTAFLPLFPPFHPLLASQVEKGNLNSTKINNREV</sequence>
<evidence type="ECO:0000313" key="1">
    <source>
        <dbReference type="EMBL" id="AIQ67779.1"/>
    </source>
</evidence>
<dbReference type="EMBL" id="CP009287">
    <property type="protein sequence ID" value="AIQ67779.1"/>
    <property type="molecule type" value="Genomic_DNA"/>
</dbReference>
<evidence type="ECO:0000313" key="2">
    <source>
        <dbReference type="Proteomes" id="UP000029500"/>
    </source>
</evidence>
<organism evidence="1 2">
    <name type="scientific">Paenibacillus graminis</name>
    <dbReference type="NCBI Taxonomy" id="189425"/>
    <lineage>
        <taxon>Bacteria</taxon>
        <taxon>Bacillati</taxon>
        <taxon>Bacillota</taxon>
        <taxon>Bacilli</taxon>
        <taxon>Bacillales</taxon>
        <taxon>Paenibacillaceae</taxon>
        <taxon>Paenibacillus</taxon>
    </lineage>
</organism>
<dbReference type="HOGENOM" id="CLU_2247325_0_0_9"/>
<dbReference type="KEGG" id="pgm:PGRAT_09145"/>
<proteinExistence type="predicted"/>